<proteinExistence type="predicted"/>
<accession>A0A1E4TW26</accession>
<sequence length="51" mass="6202">MCYKIEINSKLNIIRSIEFWVFLNRKSSVANLIKNRKNIDYTVYKKDNVMF</sequence>
<protein>
    <submittedName>
        <fullName evidence="1">Uncharacterized protein</fullName>
    </submittedName>
</protein>
<name>A0A1E4TW26_PACTA</name>
<evidence type="ECO:0000313" key="2">
    <source>
        <dbReference type="Proteomes" id="UP000094236"/>
    </source>
</evidence>
<organism evidence="1 2">
    <name type="scientific">Pachysolen tannophilus NRRL Y-2460</name>
    <dbReference type="NCBI Taxonomy" id="669874"/>
    <lineage>
        <taxon>Eukaryota</taxon>
        <taxon>Fungi</taxon>
        <taxon>Dikarya</taxon>
        <taxon>Ascomycota</taxon>
        <taxon>Saccharomycotina</taxon>
        <taxon>Pichiomycetes</taxon>
        <taxon>Pachysolenaceae</taxon>
        <taxon>Pachysolen</taxon>
    </lineage>
</organism>
<reference evidence="2" key="1">
    <citation type="submission" date="2016-05" db="EMBL/GenBank/DDBJ databases">
        <title>Comparative genomics of biotechnologically important yeasts.</title>
        <authorList>
            <consortium name="DOE Joint Genome Institute"/>
            <person name="Riley R."/>
            <person name="Haridas S."/>
            <person name="Wolfe K.H."/>
            <person name="Lopes M.R."/>
            <person name="Hittinger C.T."/>
            <person name="Goker M."/>
            <person name="Salamov A."/>
            <person name="Wisecaver J."/>
            <person name="Long T.M."/>
            <person name="Aerts A.L."/>
            <person name="Barry K."/>
            <person name="Choi C."/>
            <person name="Clum A."/>
            <person name="Coughlan A.Y."/>
            <person name="Deshpande S."/>
            <person name="Douglass A.P."/>
            <person name="Hanson S.J."/>
            <person name="Klenk H.-P."/>
            <person name="Labutti K."/>
            <person name="Lapidus A."/>
            <person name="Lindquist E."/>
            <person name="Lipzen A."/>
            <person name="Meier-Kolthoff J.P."/>
            <person name="Ohm R.A."/>
            <person name="Otillar R.P."/>
            <person name="Pangilinan J."/>
            <person name="Peng Y."/>
            <person name="Rokas A."/>
            <person name="Rosa C.A."/>
            <person name="Scheuner C."/>
            <person name="Sibirny A.A."/>
            <person name="Slot J.C."/>
            <person name="Stielow J.B."/>
            <person name="Sun H."/>
            <person name="Kurtzman C.P."/>
            <person name="Blackwell M."/>
            <person name="Grigoriev I.V."/>
            <person name="Jeffries T.W."/>
        </authorList>
    </citation>
    <scope>NUCLEOTIDE SEQUENCE [LARGE SCALE GENOMIC DNA]</scope>
    <source>
        <strain evidence="2">NRRL Y-2460</strain>
    </source>
</reference>
<evidence type="ECO:0000313" key="1">
    <source>
        <dbReference type="EMBL" id="ODV95937.1"/>
    </source>
</evidence>
<keyword evidence="2" id="KW-1185">Reference proteome</keyword>
<dbReference type="EMBL" id="KV454013">
    <property type="protein sequence ID" value="ODV95937.1"/>
    <property type="molecule type" value="Genomic_DNA"/>
</dbReference>
<gene>
    <name evidence="1" type="ORF">PACTADRAFT_49368</name>
</gene>
<dbReference type="AlphaFoldDB" id="A0A1E4TW26"/>
<dbReference type="Proteomes" id="UP000094236">
    <property type="component" value="Unassembled WGS sequence"/>
</dbReference>